<dbReference type="PANTHER" id="PTHR10192">
    <property type="entry name" value="MOLYBDOPTERIN BIOSYNTHESIS PROTEIN"/>
    <property type="match status" value="1"/>
</dbReference>
<dbReference type="SUPFAM" id="SSF63882">
    <property type="entry name" value="MoeA N-terminal region -like"/>
    <property type="match status" value="1"/>
</dbReference>
<comment type="function">
    <text evidence="13">Catalyzes two steps in the biosynthesis of the molybdenum cofactor. In the first step, molybdopterin is adenylated. Subsequently, molybdate is inserted into adenylated molybdopterin and AMP is released.</text>
</comment>
<evidence type="ECO:0000256" key="14">
    <source>
        <dbReference type="SAM" id="SignalP"/>
    </source>
</evidence>
<dbReference type="GO" id="GO:0006777">
    <property type="term" value="P:Mo-molybdopterin cofactor biosynthetic process"/>
    <property type="evidence" value="ECO:0007669"/>
    <property type="project" value="UniProtKB-UniRule"/>
</dbReference>
<dbReference type="FunFam" id="2.170.190.11:FF:000001">
    <property type="entry name" value="Molybdopterin molybdenumtransferase"/>
    <property type="match status" value="1"/>
</dbReference>
<dbReference type="CDD" id="cd00886">
    <property type="entry name" value="MogA_MoaB"/>
    <property type="match status" value="1"/>
</dbReference>
<dbReference type="FunFam" id="3.40.980.10:FF:000001">
    <property type="entry name" value="Molybdopterin molybdenumtransferase"/>
    <property type="match status" value="1"/>
</dbReference>
<dbReference type="InterPro" id="IPR038987">
    <property type="entry name" value="MoeA-like"/>
</dbReference>
<dbReference type="Pfam" id="PF03454">
    <property type="entry name" value="MoeA_C"/>
    <property type="match status" value="1"/>
</dbReference>
<dbReference type="PROSITE" id="PS01078">
    <property type="entry name" value="MOCF_BIOSYNTHESIS_1"/>
    <property type="match status" value="1"/>
</dbReference>
<dbReference type="SMART" id="SM00852">
    <property type="entry name" value="MoCF_biosynth"/>
    <property type="match status" value="2"/>
</dbReference>
<dbReference type="InterPro" id="IPR036135">
    <property type="entry name" value="MoeA_linker/N_sf"/>
</dbReference>
<dbReference type="SUPFAM" id="SSF53218">
    <property type="entry name" value="Molybdenum cofactor biosynthesis proteins"/>
    <property type="match status" value="2"/>
</dbReference>
<dbReference type="GO" id="GO:0005829">
    <property type="term" value="C:cytosol"/>
    <property type="evidence" value="ECO:0007669"/>
    <property type="project" value="TreeGrafter"/>
</dbReference>
<keyword evidence="10 13" id="KW-0460">Magnesium</keyword>
<dbReference type="FunFam" id="3.40.980.10:FF:000002">
    <property type="entry name" value="Molybdopterin molybdenumtransferase"/>
    <property type="match status" value="1"/>
</dbReference>
<dbReference type="InterPro" id="IPR005110">
    <property type="entry name" value="MoeA_linker/N"/>
</dbReference>
<dbReference type="GO" id="GO:0099634">
    <property type="term" value="C:postsynaptic specialization membrane"/>
    <property type="evidence" value="ECO:0007669"/>
    <property type="project" value="GOC"/>
</dbReference>
<reference evidence="16 17" key="1">
    <citation type="journal article" date="2017" name="Curr. Biol.">
        <title>The Evolution of Venom by Co-option of Single-Copy Genes.</title>
        <authorList>
            <person name="Martinson E.O."/>
            <person name="Mrinalini"/>
            <person name="Kelkar Y.D."/>
            <person name="Chang C.H."/>
            <person name="Werren J.H."/>
        </authorList>
    </citation>
    <scope>NUCLEOTIDE SEQUENCE [LARGE SCALE GENOMIC DNA]</scope>
    <source>
        <strain evidence="16 17">Alberta</strain>
        <tissue evidence="16">Whole body</tissue>
    </source>
</reference>
<feature type="domain" description="MoaB/Mog" evidence="15">
    <location>
        <begin position="21"/>
        <end position="173"/>
    </location>
</feature>
<keyword evidence="11 13" id="KW-0501">Molybdenum cofactor biosynthesis</keyword>
<keyword evidence="6 13" id="KW-0808">Transferase</keyword>
<evidence type="ECO:0000256" key="1">
    <source>
        <dbReference type="ARBA" id="ARBA00001946"/>
    </source>
</evidence>
<evidence type="ECO:0000256" key="6">
    <source>
        <dbReference type="ARBA" id="ARBA00022679"/>
    </source>
</evidence>
<dbReference type="Pfam" id="PF00994">
    <property type="entry name" value="MoCF_biosynth"/>
    <property type="match status" value="2"/>
</dbReference>
<comment type="catalytic activity">
    <reaction evidence="13">
        <text>adenylyl-molybdopterin + molybdate = Mo-molybdopterin + AMP + H(+)</text>
        <dbReference type="Rhea" id="RHEA:35047"/>
        <dbReference type="ChEBI" id="CHEBI:15378"/>
        <dbReference type="ChEBI" id="CHEBI:36264"/>
        <dbReference type="ChEBI" id="CHEBI:62727"/>
        <dbReference type="ChEBI" id="CHEBI:71302"/>
        <dbReference type="ChEBI" id="CHEBI:456215"/>
    </reaction>
</comment>
<dbReference type="GO" id="GO:0007529">
    <property type="term" value="P:establishment of synaptic specificity at neuromuscular junction"/>
    <property type="evidence" value="ECO:0007669"/>
    <property type="project" value="TreeGrafter"/>
</dbReference>
<protein>
    <recommendedName>
        <fullName evidence="15">MoaB/Mog domain-containing protein</fullName>
    </recommendedName>
</protein>
<dbReference type="GO" id="GO:0072579">
    <property type="term" value="P:glycine receptor clustering"/>
    <property type="evidence" value="ECO:0007669"/>
    <property type="project" value="TreeGrafter"/>
</dbReference>
<dbReference type="GO" id="GO:0097112">
    <property type="term" value="P:gamma-aminobutyric acid receptor clustering"/>
    <property type="evidence" value="ECO:0007669"/>
    <property type="project" value="TreeGrafter"/>
</dbReference>
<evidence type="ECO:0000313" key="16">
    <source>
        <dbReference type="EMBL" id="OXU26406.1"/>
    </source>
</evidence>
<gene>
    <name evidence="16" type="ORF">TSAR_009774</name>
</gene>
<keyword evidence="7 13" id="KW-0479">Metal-binding</keyword>
<comment type="caution">
    <text evidence="16">The sequence shown here is derived from an EMBL/GenBank/DDBJ whole genome shotgun (WGS) entry which is preliminary data.</text>
</comment>
<dbReference type="Gene3D" id="3.90.105.10">
    <property type="entry name" value="Molybdopterin biosynthesis moea protein, domain 2"/>
    <property type="match status" value="1"/>
</dbReference>
<dbReference type="CDD" id="cd00887">
    <property type="entry name" value="MoeA"/>
    <property type="match status" value="1"/>
</dbReference>
<feature type="domain" description="MoaB/Mog" evidence="15">
    <location>
        <begin position="406"/>
        <end position="549"/>
    </location>
</feature>
<dbReference type="Gene3D" id="2.40.340.10">
    <property type="entry name" value="MoeA, C-terminal, domain IV"/>
    <property type="match status" value="1"/>
</dbReference>
<comment type="pathway">
    <text evidence="2 13">Cofactor biosynthesis; molybdopterin biosynthesis.</text>
</comment>
<dbReference type="GO" id="GO:0061599">
    <property type="term" value="F:molybdopterin molybdotransferase activity"/>
    <property type="evidence" value="ECO:0007669"/>
    <property type="project" value="UniProtKB-UniRule"/>
</dbReference>
<dbReference type="Gene3D" id="2.170.190.11">
    <property type="entry name" value="Molybdopterin biosynthesis moea protein, domain 3"/>
    <property type="match status" value="1"/>
</dbReference>
<evidence type="ECO:0000256" key="7">
    <source>
        <dbReference type="ARBA" id="ARBA00022723"/>
    </source>
</evidence>
<evidence type="ECO:0000256" key="11">
    <source>
        <dbReference type="ARBA" id="ARBA00023150"/>
    </source>
</evidence>
<feature type="signal peptide" evidence="14">
    <location>
        <begin position="1"/>
        <end position="30"/>
    </location>
</feature>
<dbReference type="GO" id="GO:0005524">
    <property type="term" value="F:ATP binding"/>
    <property type="evidence" value="ECO:0007669"/>
    <property type="project" value="UniProtKB-UniRule"/>
</dbReference>
<dbReference type="UniPathway" id="UPA00344"/>
<dbReference type="PROSITE" id="PS01079">
    <property type="entry name" value="MOCF_BIOSYNTHESIS_2"/>
    <property type="match status" value="1"/>
</dbReference>
<proteinExistence type="inferred from homology"/>
<organism evidence="16 17">
    <name type="scientific">Trichomalopsis sarcophagae</name>
    <dbReference type="NCBI Taxonomy" id="543379"/>
    <lineage>
        <taxon>Eukaryota</taxon>
        <taxon>Metazoa</taxon>
        <taxon>Ecdysozoa</taxon>
        <taxon>Arthropoda</taxon>
        <taxon>Hexapoda</taxon>
        <taxon>Insecta</taxon>
        <taxon>Pterygota</taxon>
        <taxon>Neoptera</taxon>
        <taxon>Endopterygota</taxon>
        <taxon>Hymenoptera</taxon>
        <taxon>Apocrita</taxon>
        <taxon>Proctotrupomorpha</taxon>
        <taxon>Chalcidoidea</taxon>
        <taxon>Pteromalidae</taxon>
        <taxon>Pteromalinae</taxon>
        <taxon>Trichomalopsis</taxon>
    </lineage>
</organism>
<comment type="cofactor">
    <cofactor evidence="1 13">
        <name>Mg(2+)</name>
        <dbReference type="ChEBI" id="CHEBI:18420"/>
    </cofactor>
</comment>
<keyword evidence="14" id="KW-0732">Signal</keyword>
<evidence type="ECO:0000256" key="8">
    <source>
        <dbReference type="ARBA" id="ARBA00022741"/>
    </source>
</evidence>
<dbReference type="OrthoDB" id="4349954at2759"/>
<dbReference type="GO" id="GO:0030425">
    <property type="term" value="C:dendrite"/>
    <property type="evidence" value="ECO:0007669"/>
    <property type="project" value="TreeGrafter"/>
</dbReference>
<dbReference type="InterPro" id="IPR005111">
    <property type="entry name" value="MoeA_C_domain_IV"/>
</dbReference>
<dbReference type="SUPFAM" id="SSF63867">
    <property type="entry name" value="MoeA C-terminal domain-like"/>
    <property type="match status" value="1"/>
</dbReference>
<dbReference type="Pfam" id="PF03453">
    <property type="entry name" value="MoeA_N"/>
    <property type="match status" value="1"/>
</dbReference>
<feature type="chain" id="PRO_5013280179" description="MoaB/Mog domain-containing protein" evidence="14">
    <location>
        <begin position="31"/>
        <end position="643"/>
    </location>
</feature>
<evidence type="ECO:0000313" key="17">
    <source>
        <dbReference type="Proteomes" id="UP000215335"/>
    </source>
</evidence>
<dbReference type="Proteomes" id="UP000215335">
    <property type="component" value="Unassembled WGS sequence"/>
</dbReference>
<keyword evidence="17" id="KW-1185">Reference proteome</keyword>
<dbReference type="InterPro" id="IPR008284">
    <property type="entry name" value="MoCF_biosynth_CS"/>
</dbReference>
<evidence type="ECO:0000256" key="9">
    <source>
        <dbReference type="ARBA" id="ARBA00022840"/>
    </source>
</evidence>
<evidence type="ECO:0000256" key="5">
    <source>
        <dbReference type="ARBA" id="ARBA00022505"/>
    </source>
</evidence>
<name>A0A232F6C1_9HYME</name>
<dbReference type="Gene3D" id="3.40.980.10">
    <property type="entry name" value="MoaB/Mog-like domain"/>
    <property type="match status" value="2"/>
</dbReference>
<evidence type="ECO:0000256" key="12">
    <source>
        <dbReference type="ARBA" id="ARBA00023268"/>
    </source>
</evidence>
<evidence type="ECO:0000256" key="3">
    <source>
        <dbReference type="ARBA" id="ARBA00007589"/>
    </source>
</evidence>
<keyword evidence="12" id="KW-0511">Multifunctional enzyme</keyword>
<comment type="similarity">
    <text evidence="4">In the C-terminal section; belongs to the MoeA family.</text>
</comment>
<accession>A0A232F6C1</accession>
<sequence length="643" mass="69285">MSPITFGILTKIEVRFFIVVIFTLVSDSCSENKNDDRSGPLLERLVTDKESEIGRKLNAEIECSAIIPDDELFIQETLIRWSDDVGVNVILTTGGTGFSSRDVTPEATKQVINKEAPGITHAMFTESLKVTPMASLSRAVSGIRGNTLIINFPGSPKAVKECFNAVANVIPHAVDLILDVKKSIKEAHHDIQHSEVYHSCPHKKSAASLSLDNVAGRLRESPFPMISIEESQKLMKNSVVKEISTVKVNIWDALGRVLAETVFSPCDLPPFRASIKDGYAVIAKDGKGKRTVLGGLEAGHKPGSVKIVSGSCVRINTGAAVPDEATAVVQVEDTKLLEKGADGKEEKVIEILTEPKDGQDIRPIGSDIKKGSIVLKAGTKIGAVELGILAACGCSQIPVTYLPKIGVLSTGNELQDAGEAPKPGHVYDSNKITLIMMLKENGYSAVDLGIATDQEKVMIDAIEKAVEEVDLIITTGSVSMGDRDMLKPILKEIFNATIHFGRVNLKPGKPTTFATCVHNGKTKYFLCLPGNPVSAMVTANLFVFPLLNHLTKNNAKPMVVKAKVTSKYVLDPRPEFARVILEWSDDDVYPKAYSTGNQISSKLLSCKNANALLMLPGKSDSQAVLEEGAVVPAMLLGFNQHVG</sequence>
<comment type="catalytic activity">
    <reaction evidence="13">
        <text>molybdopterin + ATP + H(+) = adenylyl-molybdopterin + diphosphate</text>
        <dbReference type="Rhea" id="RHEA:31331"/>
        <dbReference type="ChEBI" id="CHEBI:15378"/>
        <dbReference type="ChEBI" id="CHEBI:30616"/>
        <dbReference type="ChEBI" id="CHEBI:33019"/>
        <dbReference type="ChEBI" id="CHEBI:58698"/>
        <dbReference type="ChEBI" id="CHEBI:62727"/>
    </reaction>
</comment>
<dbReference type="AlphaFoldDB" id="A0A232F6C1"/>
<dbReference type="PANTHER" id="PTHR10192:SF5">
    <property type="entry name" value="GEPHYRIN"/>
    <property type="match status" value="1"/>
</dbReference>
<dbReference type="NCBIfam" id="TIGR00177">
    <property type="entry name" value="molyb_syn"/>
    <property type="match status" value="2"/>
</dbReference>
<keyword evidence="8" id="KW-0547">Nucleotide-binding</keyword>
<dbReference type="STRING" id="543379.A0A232F6C1"/>
<dbReference type="InterPro" id="IPR036688">
    <property type="entry name" value="MoeA_C_domain_IV_sf"/>
</dbReference>
<comment type="similarity">
    <text evidence="13">Belongs to the MoeA family.</text>
</comment>
<dbReference type="GO" id="GO:0061598">
    <property type="term" value="F:molybdopterin adenylyltransferase activity"/>
    <property type="evidence" value="ECO:0007669"/>
    <property type="project" value="UniProtKB-UniRule"/>
</dbReference>
<dbReference type="GO" id="GO:0098970">
    <property type="term" value="P:postsynaptic neurotransmitter receptor diffusion trapping"/>
    <property type="evidence" value="ECO:0007669"/>
    <property type="project" value="TreeGrafter"/>
</dbReference>
<keyword evidence="5 13" id="KW-0500">Molybdenum</keyword>
<dbReference type="InterPro" id="IPR001453">
    <property type="entry name" value="MoaB/Mog_dom"/>
</dbReference>
<evidence type="ECO:0000256" key="13">
    <source>
        <dbReference type="RuleBase" id="RU365090"/>
    </source>
</evidence>
<comment type="similarity">
    <text evidence="3">In the N-terminal section; belongs to the MoaB/Mog family.</text>
</comment>
<dbReference type="GO" id="GO:0046872">
    <property type="term" value="F:metal ion binding"/>
    <property type="evidence" value="ECO:0007669"/>
    <property type="project" value="UniProtKB-UniRule"/>
</dbReference>
<dbReference type="EMBL" id="NNAY01000808">
    <property type="protein sequence ID" value="OXU26406.1"/>
    <property type="molecule type" value="Genomic_DNA"/>
</dbReference>
<evidence type="ECO:0000256" key="4">
    <source>
        <dbReference type="ARBA" id="ARBA00008339"/>
    </source>
</evidence>
<keyword evidence="9" id="KW-0067">ATP-binding</keyword>
<evidence type="ECO:0000256" key="2">
    <source>
        <dbReference type="ARBA" id="ARBA00005046"/>
    </source>
</evidence>
<dbReference type="InterPro" id="IPR036425">
    <property type="entry name" value="MoaB/Mog-like_dom_sf"/>
</dbReference>
<evidence type="ECO:0000259" key="15">
    <source>
        <dbReference type="SMART" id="SM00852"/>
    </source>
</evidence>
<evidence type="ECO:0000256" key="10">
    <source>
        <dbReference type="ARBA" id="ARBA00022842"/>
    </source>
</evidence>
<dbReference type="NCBIfam" id="NF045515">
    <property type="entry name" value="Glp_gephyrin"/>
    <property type="match status" value="1"/>
</dbReference>